<sequence length="531" mass="58787">MSLPPQTIRIKRPRDEAPVQALYIDGNTRTPQKRQRTGHSPDYVFRLAHTVTSPTDPTPRPFQPRTSSPPRRYGVPQVRSTLPLSSEPVSLPSPSSPSTVLPLTPLKPRNTSTATTPQSGEKLVLDTATATASQSALLKAPVPLSAISSNGGSVLESQTVVSPDSPPAPSPVQTPERHDPLRHDTFGSESPRAGGLTPAVKRKNGEMERGQGDEDEERSGTKRKITPVRRYQLAKRLRVKHSHHPYSSATRRSAIFTRVAETSDTNTGRAGETGATDITPGPVVERKRPRTHPEEKKKLEEQKREAEEEKIVKGKEVKFQEQEDDNDPLIAPFHAMVLEHLNSSSNDGTRNLPSPPSLAKLKTTTSKIGGGVGGGTWGALEEEDGFVYDVYIREELPASIDKKEGDYGVLVIEGSDDEEWWYEGDPDEGSEDDVWASDDEDSNAEDFHTNDYPEEPVYDSEDDLPRRFNPSDDDTDDDPNVFKPWIRGGQRFGDEEFDLDDNDDDEGEEGRFRIKRGIWDIVGGDEADDEE</sequence>
<evidence type="ECO:0000313" key="5">
    <source>
        <dbReference type="Proteomes" id="UP000244722"/>
    </source>
</evidence>
<feature type="region of interest" description="Disordered" evidence="2">
    <location>
        <begin position="417"/>
        <end position="510"/>
    </location>
</feature>
<feature type="compositionally biased region" description="Basic residues" evidence="2">
    <location>
        <begin position="221"/>
        <end position="244"/>
    </location>
</feature>
<feature type="compositionally biased region" description="Basic and acidic residues" evidence="2">
    <location>
        <begin position="175"/>
        <end position="186"/>
    </location>
</feature>
<organism evidence="4 5">
    <name type="scientific">Tuber borchii</name>
    <name type="common">White truffle</name>
    <dbReference type="NCBI Taxonomy" id="42251"/>
    <lineage>
        <taxon>Eukaryota</taxon>
        <taxon>Fungi</taxon>
        <taxon>Dikarya</taxon>
        <taxon>Ascomycota</taxon>
        <taxon>Pezizomycotina</taxon>
        <taxon>Pezizomycetes</taxon>
        <taxon>Pezizales</taxon>
        <taxon>Tuberaceae</taxon>
        <taxon>Tuber</taxon>
    </lineage>
</organism>
<dbReference type="InterPro" id="IPR040150">
    <property type="entry name" value="Iwr1"/>
</dbReference>
<dbReference type="GO" id="GO:0005737">
    <property type="term" value="C:cytoplasm"/>
    <property type="evidence" value="ECO:0007669"/>
    <property type="project" value="TreeGrafter"/>
</dbReference>
<feature type="compositionally biased region" description="Low complexity" evidence="2">
    <location>
        <begin position="80"/>
        <end position="108"/>
    </location>
</feature>
<dbReference type="EMBL" id="NESQ01000159">
    <property type="protein sequence ID" value="PUU77198.1"/>
    <property type="molecule type" value="Genomic_DNA"/>
</dbReference>
<dbReference type="PANTHER" id="PTHR28063">
    <property type="entry name" value="RNA POLYMERASE II NUCLEAR LOCALIZATION PROTEIN IWR1"/>
    <property type="match status" value="1"/>
</dbReference>
<evidence type="ECO:0000259" key="3">
    <source>
        <dbReference type="Pfam" id="PF08574"/>
    </source>
</evidence>
<feature type="region of interest" description="Disordered" evidence="2">
    <location>
        <begin position="155"/>
        <end position="327"/>
    </location>
</feature>
<feature type="region of interest" description="Disordered" evidence="2">
    <location>
        <begin position="342"/>
        <end position="379"/>
    </location>
</feature>
<proteinExistence type="inferred from homology"/>
<reference evidence="4 5" key="1">
    <citation type="submission" date="2017-04" db="EMBL/GenBank/DDBJ databases">
        <title>Draft genome sequence of Tuber borchii Vittad., a whitish edible truffle.</title>
        <authorList>
            <consortium name="DOE Joint Genome Institute"/>
            <person name="Murat C."/>
            <person name="Kuo A."/>
            <person name="Barry K.W."/>
            <person name="Clum A."/>
            <person name="Dockter R.B."/>
            <person name="Fauchery L."/>
            <person name="Iotti M."/>
            <person name="Kohler A."/>
            <person name="Labutti K."/>
            <person name="Lindquist E.A."/>
            <person name="Lipzen A."/>
            <person name="Ohm R.A."/>
            <person name="Wang M."/>
            <person name="Grigoriev I.V."/>
            <person name="Zambonelli A."/>
            <person name="Martin F.M."/>
        </authorList>
    </citation>
    <scope>NUCLEOTIDE SEQUENCE [LARGE SCALE GENOMIC DNA]</scope>
    <source>
        <strain evidence="4 5">Tbo3840</strain>
    </source>
</reference>
<comment type="caution">
    <text evidence="4">The sequence shown here is derived from an EMBL/GenBank/DDBJ whole genome shotgun (WGS) entry which is preliminary data.</text>
</comment>
<protein>
    <recommendedName>
        <fullName evidence="3">Transcription factor Iwr1 domain-containing protein</fullName>
    </recommendedName>
</protein>
<accession>A0A2T6ZNX9</accession>
<feature type="domain" description="Transcription factor Iwr1" evidence="3">
    <location>
        <begin position="385"/>
        <end position="455"/>
    </location>
</feature>
<dbReference type="OrthoDB" id="6255506at2759"/>
<dbReference type="GO" id="GO:0006606">
    <property type="term" value="P:protein import into nucleus"/>
    <property type="evidence" value="ECO:0007669"/>
    <property type="project" value="InterPro"/>
</dbReference>
<feature type="compositionally biased region" description="Gly residues" evidence="2">
    <location>
        <begin position="368"/>
        <end position="377"/>
    </location>
</feature>
<feature type="region of interest" description="Disordered" evidence="2">
    <location>
        <begin position="1"/>
        <end position="122"/>
    </location>
</feature>
<evidence type="ECO:0000256" key="1">
    <source>
        <dbReference type="ARBA" id="ARBA00010218"/>
    </source>
</evidence>
<dbReference type="Pfam" id="PF08574">
    <property type="entry name" value="Iwr1"/>
    <property type="match status" value="1"/>
</dbReference>
<feature type="compositionally biased region" description="Basic and acidic residues" evidence="2">
    <location>
        <begin position="203"/>
        <end position="212"/>
    </location>
</feature>
<feature type="compositionally biased region" description="Acidic residues" evidence="2">
    <location>
        <begin position="495"/>
        <end position="508"/>
    </location>
</feature>
<dbReference type="AlphaFoldDB" id="A0A2T6ZNX9"/>
<dbReference type="PANTHER" id="PTHR28063:SF1">
    <property type="entry name" value="RNA POLYMERASE II NUCLEAR LOCALIZATION PROTEIN IWR1"/>
    <property type="match status" value="1"/>
</dbReference>
<feature type="compositionally biased region" description="Basic and acidic residues" evidence="2">
    <location>
        <begin position="291"/>
        <end position="321"/>
    </location>
</feature>
<feature type="compositionally biased region" description="Acidic residues" evidence="2">
    <location>
        <begin position="417"/>
        <end position="444"/>
    </location>
</feature>
<gene>
    <name evidence="4" type="ORF">B9Z19DRAFT_987596</name>
</gene>
<dbReference type="Proteomes" id="UP000244722">
    <property type="component" value="Unassembled WGS sequence"/>
</dbReference>
<comment type="similarity">
    <text evidence="1">Belongs to the IWR1/SLC7A6OS family.</text>
</comment>
<feature type="compositionally biased region" description="Acidic residues" evidence="2">
    <location>
        <begin position="452"/>
        <end position="462"/>
    </location>
</feature>
<feature type="compositionally biased region" description="Polar residues" evidence="2">
    <location>
        <begin position="342"/>
        <end position="352"/>
    </location>
</feature>
<feature type="compositionally biased region" description="Polar residues" evidence="2">
    <location>
        <begin position="109"/>
        <end position="119"/>
    </location>
</feature>
<evidence type="ECO:0000256" key="2">
    <source>
        <dbReference type="SAM" id="MobiDB-lite"/>
    </source>
</evidence>
<evidence type="ECO:0000313" key="4">
    <source>
        <dbReference type="EMBL" id="PUU77198.1"/>
    </source>
</evidence>
<dbReference type="InterPro" id="IPR013883">
    <property type="entry name" value="TF_Iwr1_dom"/>
</dbReference>
<keyword evidence="5" id="KW-1185">Reference proteome</keyword>
<name>A0A2T6ZNX9_TUBBO</name>